<evidence type="ECO:0000313" key="3">
    <source>
        <dbReference type="Proteomes" id="UP000237222"/>
    </source>
</evidence>
<feature type="signal peptide" evidence="1">
    <location>
        <begin position="1"/>
        <end position="26"/>
    </location>
</feature>
<dbReference type="SUPFAM" id="SSF63829">
    <property type="entry name" value="Calcium-dependent phosphotriesterase"/>
    <property type="match status" value="1"/>
</dbReference>
<dbReference type="OrthoDB" id="9798438at2"/>
<dbReference type="EMBL" id="PQGG01000007">
    <property type="protein sequence ID" value="POP54088.1"/>
    <property type="molecule type" value="Genomic_DNA"/>
</dbReference>
<feature type="chain" id="PRO_5015416018" evidence="1">
    <location>
        <begin position="27"/>
        <end position="313"/>
    </location>
</feature>
<accession>A0A2S4HJD5</accession>
<reference evidence="2" key="1">
    <citation type="submission" date="2018-01" db="EMBL/GenBank/DDBJ databases">
        <authorList>
            <person name="Yu X.-D."/>
        </authorList>
    </citation>
    <scope>NUCLEOTIDE SEQUENCE</scope>
    <source>
        <strain evidence="2">ZX-21</strain>
    </source>
</reference>
<organism evidence="2 3">
    <name type="scientific">Zhongshania marina</name>
    <dbReference type="NCBI Taxonomy" id="2304603"/>
    <lineage>
        <taxon>Bacteria</taxon>
        <taxon>Pseudomonadati</taxon>
        <taxon>Pseudomonadota</taxon>
        <taxon>Gammaproteobacteria</taxon>
        <taxon>Cellvibrionales</taxon>
        <taxon>Spongiibacteraceae</taxon>
        <taxon>Zhongshania</taxon>
    </lineage>
</organism>
<gene>
    <name evidence="2" type="ORF">C0068_02135</name>
</gene>
<evidence type="ECO:0000256" key="1">
    <source>
        <dbReference type="SAM" id="SignalP"/>
    </source>
</evidence>
<dbReference type="RefSeq" id="WP_103682849.1">
    <property type="nucleotide sequence ID" value="NZ_PQGG01000007.1"/>
</dbReference>
<protein>
    <submittedName>
        <fullName evidence="2">Uncharacterized protein</fullName>
    </submittedName>
</protein>
<dbReference type="Proteomes" id="UP000237222">
    <property type="component" value="Unassembled WGS sequence"/>
</dbReference>
<name>A0A2S4HJD5_9GAMM</name>
<proteinExistence type="predicted"/>
<evidence type="ECO:0000313" key="2">
    <source>
        <dbReference type="EMBL" id="POP54088.1"/>
    </source>
</evidence>
<dbReference type="AlphaFoldDB" id="A0A2S4HJD5"/>
<sequence length="313" mass="35068">MPPSQTLLRTTAILLLSLLFAAAVDADPQRQRIEVRSTWLTEMSGVAASQIHANHYWAHNDSGDRGRLFSFDNKGNMLTELRIDGSSAFDWEDMTSFKDSSGAYLLIGDIGDNMMLRPFADVYLVKEPRDVSKAITHAKVGRHYSLIYEDGPHDAEAIAVDVAERFVYILTKRDTHPRLYRFSLDAIAGKAIPLNYLGEIRSIPSVENHKAQRQGGISGGSPTAMEFNADGDMAMIVTLRNTYYFRRGKNQSWLQALNKTPFARTPNRLRQVESGTFTKDGKQVLIGSEGRPAVLEFVDIPAQSKEKEKEKEK</sequence>
<keyword evidence="1" id="KW-0732">Signal</keyword>
<comment type="caution">
    <text evidence="2">The sequence shown here is derived from an EMBL/GenBank/DDBJ whole genome shotgun (WGS) entry which is preliminary data.</text>
</comment>